<keyword evidence="8 13" id="KW-0378">Hydrolase</keyword>
<comment type="catalytic activity">
    <reaction evidence="1">
        <text>Thiol-dependent hydrolysis of ester, thioester, amide, peptide and isopeptide bonds formed by the C-terminal Gly of ubiquitin (a 76-residue protein attached to proteins as an intracellular targeting signal).</text>
        <dbReference type="EC" id="3.4.19.12"/>
    </reaction>
</comment>
<evidence type="ECO:0000256" key="11">
    <source>
        <dbReference type="SAM" id="MobiDB-lite"/>
    </source>
</evidence>
<feature type="compositionally biased region" description="Low complexity" evidence="11">
    <location>
        <begin position="277"/>
        <end position="286"/>
    </location>
</feature>
<dbReference type="InterPro" id="IPR051346">
    <property type="entry name" value="OTU_Deubiquitinase"/>
</dbReference>
<comment type="caution">
    <text evidence="13">The sequence shown here is derived from an EMBL/GenBank/DDBJ whole genome shotgun (WGS) entry which is preliminary data.</text>
</comment>
<evidence type="ECO:0000256" key="5">
    <source>
        <dbReference type="ARBA" id="ARBA00022723"/>
    </source>
</evidence>
<feature type="domain" description="OTU" evidence="12">
    <location>
        <begin position="89"/>
        <end position="154"/>
    </location>
</feature>
<keyword evidence="4" id="KW-0645">Protease</keyword>
<dbReference type="GO" id="GO:0005737">
    <property type="term" value="C:cytoplasm"/>
    <property type="evidence" value="ECO:0007669"/>
    <property type="project" value="TreeGrafter"/>
</dbReference>
<evidence type="ECO:0000256" key="2">
    <source>
        <dbReference type="ARBA" id="ARBA00005865"/>
    </source>
</evidence>
<dbReference type="GO" id="GO:0008270">
    <property type="term" value="F:zinc ion binding"/>
    <property type="evidence" value="ECO:0007669"/>
    <property type="project" value="UniProtKB-KW"/>
</dbReference>
<evidence type="ECO:0000313" key="13">
    <source>
        <dbReference type="EMBL" id="CAE1300362.1"/>
    </source>
</evidence>
<dbReference type="GO" id="GO:0004843">
    <property type="term" value="F:cysteine-type deubiquitinase activity"/>
    <property type="evidence" value="ECO:0007669"/>
    <property type="project" value="UniProtKB-EC"/>
</dbReference>
<organism evidence="13 14">
    <name type="scientific">Acanthosepion pharaonis</name>
    <name type="common">Pharaoh cuttlefish</name>
    <name type="synonym">Sepia pharaonis</name>
    <dbReference type="NCBI Taxonomy" id="158019"/>
    <lineage>
        <taxon>Eukaryota</taxon>
        <taxon>Metazoa</taxon>
        <taxon>Spiralia</taxon>
        <taxon>Lophotrochozoa</taxon>
        <taxon>Mollusca</taxon>
        <taxon>Cephalopoda</taxon>
        <taxon>Coleoidea</taxon>
        <taxon>Decapodiformes</taxon>
        <taxon>Sepiida</taxon>
        <taxon>Sepiina</taxon>
        <taxon>Sepiidae</taxon>
        <taxon>Acanthosepion</taxon>
    </lineage>
</organism>
<dbReference type="AlphaFoldDB" id="A0A812DK62"/>
<proteinExistence type="inferred from homology"/>
<dbReference type="Proteomes" id="UP000597762">
    <property type="component" value="Unassembled WGS sequence"/>
</dbReference>
<protein>
    <recommendedName>
        <fullName evidence="3">ubiquitinyl hydrolase 1</fullName>
        <ecNumber evidence="3">3.4.19.12</ecNumber>
    </recommendedName>
</protein>
<evidence type="ECO:0000256" key="10">
    <source>
        <dbReference type="ARBA" id="ARBA00022833"/>
    </source>
</evidence>
<dbReference type="EMBL" id="CAHIKZ030003439">
    <property type="protein sequence ID" value="CAE1300362.1"/>
    <property type="molecule type" value="Genomic_DNA"/>
</dbReference>
<keyword evidence="9" id="KW-0788">Thiol protease</keyword>
<evidence type="ECO:0000256" key="9">
    <source>
        <dbReference type="ARBA" id="ARBA00022807"/>
    </source>
</evidence>
<feature type="compositionally biased region" description="Basic and acidic residues" evidence="11">
    <location>
        <begin position="287"/>
        <end position="299"/>
    </location>
</feature>
<comment type="similarity">
    <text evidence="2">Belongs to the peptidase C64 family.</text>
</comment>
<evidence type="ECO:0000256" key="8">
    <source>
        <dbReference type="ARBA" id="ARBA00022801"/>
    </source>
</evidence>
<evidence type="ECO:0000313" key="14">
    <source>
        <dbReference type="Proteomes" id="UP000597762"/>
    </source>
</evidence>
<keyword evidence="6" id="KW-0863">Zinc-finger</keyword>
<evidence type="ECO:0000256" key="4">
    <source>
        <dbReference type="ARBA" id="ARBA00022670"/>
    </source>
</evidence>
<feature type="compositionally biased region" description="Gly residues" evidence="11">
    <location>
        <begin position="264"/>
        <end position="276"/>
    </location>
</feature>
<dbReference type="EC" id="3.4.19.12" evidence="3"/>
<feature type="region of interest" description="Disordered" evidence="11">
    <location>
        <begin position="245"/>
        <end position="303"/>
    </location>
</feature>
<dbReference type="OrthoDB" id="10064699at2759"/>
<dbReference type="PANTHER" id="PTHR13367:SF27">
    <property type="entry name" value="OTU DOMAIN-CONTAINING PROTEIN"/>
    <property type="match status" value="1"/>
</dbReference>
<dbReference type="GO" id="GO:0070536">
    <property type="term" value="P:protein K63-linked deubiquitination"/>
    <property type="evidence" value="ECO:0007669"/>
    <property type="project" value="TreeGrafter"/>
</dbReference>
<dbReference type="GO" id="GO:0071108">
    <property type="term" value="P:protein K48-linked deubiquitination"/>
    <property type="evidence" value="ECO:0007669"/>
    <property type="project" value="TreeGrafter"/>
</dbReference>
<sequence length="345" mass="38012">MTKETYRGALYRRWRWQQTLINKESGLIFSEEEWKMEWNNLLKLASPKPRTVAATAVAGVSSSSSSPSSQGNQSSKSPSGTSPVVYESLEEFHVFVLAHVLQRPIIVVADTVLRDANGEALAPIPFGGIYLPLECSFLTSNHTPLLLTYDAAHFSALVPMTTDASPYDEKPTGYPAAIPLVDPSFDLLPIHFPIDPGEKVNWKAHEKNLQPVELALDERLLMLQRYLELERLPITHPIELEDAEGVDQKSCGSYESDQSDVSSCGGGGGGSSGGGSATIVSSVSSSVKEKKKDPREKRMSQQMQTVAKQFGSISKTMVLFHHNLLRPSYSCKQCKLIRKDTEEQD</sequence>
<evidence type="ECO:0000256" key="3">
    <source>
        <dbReference type="ARBA" id="ARBA00012759"/>
    </source>
</evidence>
<keyword evidence="5" id="KW-0479">Metal-binding</keyword>
<evidence type="ECO:0000256" key="7">
    <source>
        <dbReference type="ARBA" id="ARBA00022786"/>
    </source>
</evidence>
<gene>
    <name evidence="13" type="ORF">SPHA_53804</name>
</gene>
<keyword evidence="14" id="KW-1185">Reference proteome</keyword>
<feature type="region of interest" description="Disordered" evidence="11">
    <location>
        <begin position="56"/>
        <end position="82"/>
    </location>
</feature>
<keyword evidence="7" id="KW-0833">Ubl conjugation pathway</keyword>
<name>A0A812DK62_ACAPH</name>
<reference evidence="13" key="1">
    <citation type="submission" date="2021-01" db="EMBL/GenBank/DDBJ databases">
        <authorList>
            <person name="Li R."/>
            <person name="Bekaert M."/>
        </authorList>
    </citation>
    <scope>NUCLEOTIDE SEQUENCE</scope>
    <source>
        <strain evidence="13">Farmed</strain>
    </source>
</reference>
<feature type="compositionally biased region" description="Low complexity" evidence="11">
    <location>
        <begin position="61"/>
        <end position="80"/>
    </location>
</feature>
<dbReference type="GO" id="GO:0005634">
    <property type="term" value="C:nucleus"/>
    <property type="evidence" value="ECO:0007669"/>
    <property type="project" value="TreeGrafter"/>
</dbReference>
<evidence type="ECO:0000259" key="12">
    <source>
        <dbReference type="Pfam" id="PF02338"/>
    </source>
</evidence>
<keyword evidence="10" id="KW-0862">Zinc</keyword>
<dbReference type="PANTHER" id="PTHR13367">
    <property type="entry name" value="UBIQUITIN THIOESTERASE"/>
    <property type="match status" value="1"/>
</dbReference>
<evidence type="ECO:0000256" key="6">
    <source>
        <dbReference type="ARBA" id="ARBA00022771"/>
    </source>
</evidence>
<dbReference type="Pfam" id="PF02338">
    <property type="entry name" value="OTU"/>
    <property type="match status" value="1"/>
</dbReference>
<dbReference type="GO" id="GO:0035871">
    <property type="term" value="P:protein K11-linked deubiquitination"/>
    <property type="evidence" value="ECO:0007669"/>
    <property type="project" value="TreeGrafter"/>
</dbReference>
<dbReference type="GO" id="GO:0071947">
    <property type="term" value="P:protein deubiquitination involved in ubiquitin-dependent protein catabolic process"/>
    <property type="evidence" value="ECO:0007669"/>
    <property type="project" value="TreeGrafter"/>
</dbReference>
<dbReference type="InterPro" id="IPR003323">
    <property type="entry name" value="OTU_dom"/>
</dbReference>
<accession>A0A812DK62</accession>
<evidence type="ECO:0000256" key="1">
    <source>
        <dbReference type="ARBA" id="ARBA00000707"/>
    </source>
</evidence>
<dbReference type="GO" id="GO:0070530">
    <property type="term" value="F:K63-linked polyubiquitin modification-dependent protein binding"/>
    <property type="evidence" value="ECO:0007669"/>
    <property type="project" value="TreeGrafter"/>
</dbReference>